<feature type="compositionally biased region" description="Acidic residues" evidence="3">
    <location>
        <begin position="582"/>
        <end position="599"/>
    </location>
</feature>
<feature type="region of interest" description="Disordered" evidence="3">
    <location>
        <begin position="575"/>
        <end position="599"/>
    </location>
</feature>
<feature type="region of interest" description="Disordered" evidence="3">
    <location>
        <begin position="1"/>
        <end position="60"/>
    </location>
</feature>
<protein>
    <submittedName>
        <fullName evidence="4">HEG-like 1</fullName>
    </submittedName>
</protein>
<feature type="non-terminal residue" evidence="4">
    <location>
        <position position="1"/>
    </location>
</feature>
<dbReference type="Gene3D" id="3.90.1750.10">
    <property type="entry name" value="Hect, E3 ligase catalytic domains"/>
    <property type="match status" value="1"/>
</dbReference>
<evidence type="ECO:0000256" key="1">
    <source>
        <dbReference type="ARBA" id="ARBA00022786"/>
    </source>
</evidence>
<dbReference type="EMBL" id="CACRXK020002548">
    <property type="protein sequence ID" value="CAB3994834.1"/>
    <property type="molecule type" value="Genomic_DNA"/>
</dbReference>
<keyword evidence="5" id="KW-1185">Reference proteome</keyword>
<dbReference type="PROSITE" id="PS50237">
    <property type="entry name" value="HECT"/>
    <property type="match status" value="1"/>
</dbReference>
<name>A0A7D9I0Y5_PARCT</name>
<dbReference type="InterPro" id="IPR035983">
    <property type="entry name" value="Hect_E3_ubiquitin_ligase"/>
</dbReference>
<accession>A0A7D9I0Y5</accession>
<reference evidence="4" key="1">
    <citation type="submission" date="2020-04" db="EMBL/GenBank/DDBJ databases">
        <authorList>
            <person name="Alioto T."/>
            <person name="Alioto T."/>
            <person name="Gomez Garrido J."/>
        </authorList>
    </citation>
    <scope>NUCLEOTIDE SEQUENCE</scope>
    <source>
        <strain evidence="4">A484AB</strain>
    </source>
</reference>
<evidence type="ECO:0000313" key="5">
    <source>
        <dbReference type="Proteomes" id="UP001152795"/>
    </source>
</evidence>
<feature type="compositionally biased region" description="Low complexity" evidence="3">
    <location>
        <begin position="1"/>
        <end position="17"/>
    </location>
</feature>
<dbReference type="InterPro" id="IPR000569">
    <property type="entry name" value="HECT_dom"/>
</dbReference>
<dbReference type="Proteomes" id="UP001152795">
    <property type="component" value="Unassembled WGS sequence"/>
</dbReference>
<sequence length="685" mass="77501">PQTSSQSESNEQSSSSSKQPEPKGRFGRVLNFKQYYEKKTGTGRQFPSTKAKKGKGKGTEVEAKSRNQEVVIFIGIMKWSEEYLKLKPMRGKRLALKVCKEDPYKVLCEKALEKWKAYNPDLYSENHTYVLLLDSGKEAIFLPGPTKEFFSLGRYQEEIGKDFKRITMYLCTSDDFLHSERADRESPMENEDSDSAQEFNIQPKRLKEDCFNCEVVDWDLTEFDDTADLINNDEAFAIELQRQLQGESSSQNSFQTSVTHNLLDQTVSITNDTSDSNQLEGTSGISTPHDYSTITDVVQALEKSVNKEKQFFITVRRRTPLPRVLNLWRYEAKKQGVHHELRIKFLEEDGIDSGALTREFFTDVVPAIGDMLFPNGTPVDSTHHVQNGNFRTSGEIVASSLANGGPPPCFMDEKAFQSLIHPEMNALDMDSEDCMTATEKQVIDSVKINVNLHRDSVLEHGYTGPVDEKHIDDIVRSMKVSLVNKRLLYLREFKEGLSLFGLSTILDDYPQVCEPLFVQNRLENVDATYLFSLMQPVFSPVGSSRRQLEETLMDNFQDLLMALDGGEISGYTTPPVWNDSENQGEEVAEAEAESTEETSADLSSAGVMKWLTGQKHRQLNGEKIKIQAKFDHECLIRNPAHSLCFPLVGACGRVITFPVSHMKNYQTFKDVFLLGFCNGQDFAKP</sequence>
<dbReference type="SUPFAM" id="SSF56204">
    <property type="entry name" value="Hect, E3 ligase catalytic domain"/>
    <property type="match status" value="1"/>
</dbReference>
<gene>
    <name evidence="4" type="ORF">PACLA_8A046430</name>
</gene>
<evidence type="ECO:0000256" key="3">
    <source>
        <dbReference type="SAM" id="MobiDB-lite"/>
    </source>
</evidence>
<dbReference type="AlphaFoldDB" id="A0A7D9I0Y5"/>
<evidence type="ECO:0000256" key="2">
    <source>
        <dbReference type="PROSITE-ProRule" id="PRU00104"/>
    </source>
</evidence>
<comment type="caution">
    <text evidence="2">Lacks conserved residue(s) required for the propagation of feature annotation.</text>
</comment>
<keyword evidence="1 2" id="KW-0833">Ubl conjugation pathway</keyword>
<dbReference type="GO" id="GO:0004842">
    <property type="term" value="F:ubiquitin-protein transferase activity"/>
    <property type="evidence" value="ECO:0007669"/>
    <property type="project" value="InterPro"/>
</dbReference>
<comment type="caution">
    <text evidence="4">The sequence shown here is derived from an EMBL/GenBank/DDBJ whole genome shotgun (WGS) entry which is preliminary data.</text>
</comment>
<evidence type="ECO:0000313" key="4">
    <source>
        <dbReference type="EMBL" id="CAB3994834.1"/>
    </source>
</evidence>
<organism evidence="4 5">
    <name type="scientific">Paramuricea clavata</name>
    <name type="common">Red gorgonian</name>
    <name type="synonym">Violescent sea-whip</name>
    <dbReference type="NCBI Taxonomy" id="317549"/>
    <lineage>
        <taxon>Eukaryota</taxon>
        <taxon>Metazoa</taxon>
        <taxon>Cnidaria</taxon>
        <taxon>Anthozoa</taxon>
        <taxon>Octocorallia</taxon>
        <taxon>Malacalcyonacea</taxon>
        <taxon>Plexauridae</taxon>
        <taxon>Paramuricea</taxon>
    </lineage>
</organism>
<proteinExistence type="predicted"/>
<dbReference type="OrthoDB" id="5956155at2759"/>